<evidence type="ECO:0000313" key="2">
    <source>
        <dbReference type="EMBL" id="KAJ1207853.1"/>
    </source>
</evidence>
<organism evidence="2 3">
    <name type="scientific">Pleurodeles waltl</name>
    <name type="common">Iberian ribbed newt</name>
    <dbReference type="NCBI Taxonomy" id="8319"/>
    <lineage>
        <taxon>Eukaryota</taxon>
        <taxon>Metazoa</taxon>
        <taxon>Chordata</taxon>
        <taxon>Craniata</taxon>
        <taxon>Vertebrata</taxon>
        <taxon>Euteleostomi</taxon>
        <taxon>Amphibia</taxon>
        <taxon>Batrachia</taxon>
        <taxon>Caudata</taxon>
        <taxon>Salamandroidea</taxon>
        <taxon>Salamandridae</taxon>
        <taxon>Pleurodelinae</taxon>
        <taxon>Pleurodeles</taxon>
    </lineage>
</organism>
<feature type="compositionally biased region" description="Low complexity" evidence="1">
    <location>
        <begin position="44"/>
        <end position="55"/>
    </location>
</feature>
<dbReference type="EMBL" id="JANPWB010000002">
    <property type="protein sequence ID" value="KAJ1207853.1"/>
    <property type="molecule type" value="Genomic_DNA"/>
</dbReference>
<proteinExistence type="predicted"/>
<protein>
    <submittedName>
        <fullName evidence="2">Uncharacterized protein</fullName>
    </submittedName>
</protein>
<evidence type="ECO:0000256" key="1">
    <source>
        <dbReference type="SAM" id="MobiDB-lite"/>
    </source>
</evidence>
<accession>A0AAV7W2Y7</accession>
<keyword evidence="3" id="KW-1185">Reference proteome</keyword>
<dbReference type="AlphaFoldDB" id="A0AAV7W2Y7"/>
<sequence>MWARVPVRYRVANRSGRCRVQREARTRLGRATHLPPPPTNANAGCTESTEGGTSQTGAELLPLHLRSQTLNPCTDESFTGDDVGSIRFETCSKKHEETPQPGLRNRLRLWLHCFWALGAAQRTFRSCCI</sequence>
<feature type="region of interest" description="Disordered" evidence="1">
    <location>
        <begin position="30"/>
        <end position="55"/>
    </location>
</feature>
<reference evidence="2" key="1">
    <citation type="journal article" date="2022" name="bioRxiv">
        <title>Sequencing and chromosome-scale assembly of the giantPleurodeles waltlgenome.</title>
        <authorList>
            <person name="Brown T."/>
            <person name="Elewa A."/>
            <person name="Iarovenko S."/>
            <person name="Subramanian E."/>
            <person name="Araus A.J."/>
            <person name="Petzold A."/>
            <person name="Susuki M."/>
            <person name="Suzuki K.-i.T."/>
            <person name="Hayashi T."/>
            <person name="Toyoda A."/>
            <person name="Oliveira C."/>
            <person name="Osipova E."/>
            <person name="Leigh N.D."/>
            <person name="Simon A."/>
            <person name="Yun M.H."/>
        </authorList>
    </citation>
    <scope>NUCLEOTIDE SEQUENCE</scope>
    <source>
        <strain evidence="2">20211129_DDA</strain>
        <tissue evidence="2">Liver</tissue>
    </source>
</reference>
<dbReference type="Proteomes" id="UP001066276">
    <property type="component" value="Chromosome 1_2"/>
</dbReference>
<gene>
    <name evidence="2" type="ORF">NDU88_003243</name>
</gene>
<name>A0AAV7W2Y7_PLEWA</name>
<evidence type="ECO:0000313" key="3">
    <source>
        <dbReference type="Proteomes" id="UP001066276"/>
    </source>
</evidence>
<comment type="caution">
    <text evidence="2">The sequence shown here is derived from an EMBL/GenBank/DDBJ whole genome shotgun (WGS) entry which is preliminary data.</text>
</comment>